<dbReference type="Pfam" id="PF01633">
    <property type="entry name" value="Choline_kinase"/>
    <property type="match status" value="1"/>
</dbReference>
<feature type="compositionally biased region" description="Basic residues" evidence="2">
    <location>
        <begin position="15"/>
        <end position="31"/>
    </location>
</feature>
<feature type="domain" description="Choline kinase N-terminal" evidence="3">
    <location>
        <begin position="59"/>
        <end position="96"/>
    </location>
</feature>
<accession>A0A9P8P5L3</accession>
<dbReference type="SUPFAM" id="SSF56112">
    <property type="entry name" value="Protein kinase-like (PK-like)"/>
    <property type="match status" value="1"/>
</dbReference>
<comment type="similarity">
    <text evidence="1">Belongs to the choline/ethanolamine kinase family.</text>
</comment>
<dbReference type="EMBL" id="JAEUBE010000295">
    <property type="protein sequence ID" value="KAH3665455.1"/>
    <property type="molecule type" value="Genomic_DNA"/>
</dbReference>
<proteinExistence type="inferred from homology"/>
<dbReference type="AlphaFoldDB" id="A0A9P8P5L3"/>
<evidence type="ECO:0000313" key="4">
    <source>
        <dbReference type="EMBL" id="KAH3665455.1"/>
    </source>
</evidence>
<dbReference type="GO" id="GO:0005737">
    <property type="term" value="C:cytoplasm"/>
    <property type="evidence" value="ECO:0007669"/>
    <property type="project" value="TreeGrafter"/>
</dbReference>
<dbReference type="CDD" id="cd05157">
    <property type="entry name" value="ETNK_euk"/>
    <property type="match status" value="1"/>
</dbReference>
<dbReference type="InterPro" id="IPR011009">
    <property type="entry name" value="Kinase-like_dom_sf"/>
</dbReference>
<dbReference type="PANTHER" id="PTHR22603:SF93">
    <property type="entry name" value="RE24176P"/>
    <property type="match status" value="1"/>
</dbReference>
<dbReference type="PANTHER" id="PTHR22603">
    <property type="entry name" value="CHOLINE/ETHANOALAMINE KINASE"/>
    <property type="match status" value="1"/>
</dbReference>
<dbReference type="GO" id="GO:0004103">
    <property type="term" value="F:choline kinase activity"/>
    <property type="evidence" value="ECO:0007669"/>
    <property type="project" value="TreeGrafter"/>
</dbReference>
<dbReference type="GO" id="GO:0006646">
    <property type="term" value="P:phosphatidylethanolamine biosynthetic process"/>
    <property type="evidence" value="ECO:0007669"/>
    <property type="project" value="TreeGrafter"/>
</dbReference>
<feature type="region of interest" description="Disordered" evidence="2">
    <location>
        <begin position="1"/>
        <end position="37"/>
    </location>
</feature>
<keyword evidence="5" id="KW-1185">Reference proteome</keyword>
<dbReference type="RefSeq" id="XP_046060659.1">
    <property type="nucleotide sequence ID" value="XM_046204635.1"/>
</dbReference>
<dbReference type="Proteomes" id="UP000769157">
    <property type="component" value="Unassembled WGS sequence"/>
</dbReference>
<sequence>MERPRYSRKLSSSSVHHKRSSSRKQRGRRSSSSHSIVRPLSGEWPLSDEQSFEADFYESRATLDNSLPLDYFKQDLLAVIQSLRIPKWRKIPITESSLQELELQRISGALTNCVYKVTYKNYYPLLLRLYGANVDNIIDRESELLTLQRLSQRNIGPKLLGCFSNGRFEEFLNNSITLNKEQIREPKVSRMIARRMKELHNGVPLESNEKLQGPKVWALITKWVRLVDDMVKDSSEEDQIKVFMTSWDNYKRIIASYQDWLYQSYGGRIHVDENLKFCHNDTQYGNLLFYNKYDQPSIEEDDSDVDSMALDESLIKKASSLSISTADTVPLVTDLNYKDDKKLVVIDFEYAGPNMPAYDITNHFSEWMANYHTLDSFRLQVPRYPSREERINFLNTYVNYVPGSQTPMLVPQHGGSGVAMTPNFLKQRSSSVVNLKESDLPAQVIKLYNETIIWRASNSIFWTLWGVITKGSVSNHQHSQVKDVYESGPNGEVYKVTIEDDVDLDDEAAVEEIGDDNDDNFDYLQYSLEKNAITMGDLLQFNLITKDDLHPSMLYRLKILDAEILHV</sequence>
<organism evidence="4 5">
    <name type="scientific">Ogataea philodendri</name>
    <dbReference type="NCBI Taxonomy" id="1378263"/>
    <lineage>
        <taxon>Eukaryota</taxon>
        <taxon>Fungi</taxon>
        <taxon>Dikarya</taxon>
        <taxon>Ascomycota</taxon>
        <taxon>Saccharomycotina</taxon>
        <taxon>Pichiomycetes</taxon>
        <taxon>Pichiales</taxon>
        <taxon>Pichiaceae</taxon>
        <taxon>Ogataea</taxon>
    </lineage>
</organism>
<reference evidence="4" key="1">
    <citation type="journal article" date="2021" name="Open Biol.">
        <title>Shared evolutionary footprints suggest mitochondrial oxidative damage underlies multiple complex I losses in fungi.</title>
        <authorList>
            <person name="Schikora-Tamarit M.A."/>
            <person name="Marcet-Houben M."/>
            <person name="Nosek J."/>
            <person name="Gabaldon T."/>
        </authorList>
    </citation>
    <scope>NUCLEOTIDE SEQUENCE</scope>
    <source>
        <strain evidence="4">CBS6075</strain>
    </source>
</reference>
<evidence type="ECO:0000256" key="2">
    <source>
        <dbReference type="SAM" id="MobiDB-lite"/>
    </source>
</evidence>
<dbReference type="GO" id="GO:0004305">
    <property type="term" value="F:ethanolamine kinase activity"/>
    <property type="evidence" value="ECO:0007669"/>
    <property type="project" value="TreeGrafter"/>
</dbReference>
<name>A0A9P8P5L3_9ASCO</name>
<evidence type="ECO:0000259" key="3">
    <source>
        <dbReference type="Pfam" id="PF04428"/>
    </source>
</evidence>
<evidence type="ECO:0000313" key="5">
    <source>
        <dbReference type="Proteomes" id="UP000769157"/>
    </source>
</evidence>
<reference evidence="4" key="2">
    <citation type="submission" date="2021-01" db="EMBL/GenBank/DDBJ databases">
        <authorList>
            <person name="Schikora-Tamarit M.A."/>
        </authorList>
    </citation>
    <scope>NUCLEOTIDE SEQUENCE</scope>
    <source>
        <strain evidence="4">CBS6075</strain>
    </source>
</reference>
<dbReference type="Pfam" id="PF04428">
    <property type="entry name" value="Choline_kin_N"/>
    <property type="match status" value="1"/>
</dbReference>
<gene>
    <name evidence="4" type="ORF">OGAPHI_003639</name>
</gene>
<dbReference type="OrthoDB" id="10267235at2759"/>
<dbReference type="GeneID" id="70235604"/>
<evidence type="ECO:0000256" key="1">
    <source>
        <dbReference type="ARBA" id="ARBA00038211"/>
    </source>
</evidence>
<comment type="caution">
    <text evidence="4">The sequence shown here is derived from an EMBL/GenBank/DDBJ whole genome shotgun (WGS) entry which is preliminary data.</text>
</comment>
<dbReference type="Gene3D" id="3.30.200.20">
    <property type="entry name" value="Phosphorylase Kinase, domain 1"/>
    <property type="match status" value="1"/>
</dbReference>
<dbReference type="Gene3D" id="3.90.1200.10">
    <property type="match status" value="1"/>
</dbReference>
<protein>
    <recommendedName>
        <fullName evidence="3">Choline kinase N-terminal domain-containing protein</fullName>
    </recommendedName>
</protein>
<dbReference type="InterPro" id="IPR007521">
    <property type="entry name" value="Choline_kin_N"/>
</dbReference>